<organism evidence="3 4">
    <name type="scientific">Piscinibacter terrae</name>
    <dbReference type="NCBI Taxonomy" id="2496871"/>
    <lineage>
        <taxon>Bacteria</taxon>
        <taxon>Pseudomonadati</taxon>
        <taxon>Pseudomonadota</taxon>
        <taxon>Betaproteobacteria</taxon>
        <taxon>Burkholderiales</taxon>
        <taxon>Sphaerotilaceae</taxon>
        <taxon>Piscinibacter</taxon>
    </lineage>
</organism>
<evidence type="ECO:0000256" key="2">
    <source>
        <dbReference type="SAM" id="MobiDB-lite"/>
    </source>
</evidence>
<reference evidence="3 4" key="1">
    <citation type="submission" date="2018-08" db="EMBL/GenBank/DDBJ databases">
        <authorList>
            <person name="Khan S.A."/>
            <person name="Jeon C.O."/>
            <person name="Chun B.H."/>
            <person name="Jeong S.E."/>
        </authorList>
    </citation>
    <scope>NUCLEOTIDE SEQUENCE [LARGE SCALE GENOMIC DNA]</scope>
    <source>
        <strain evidence="3 4">S-16</strain>
    </source>
</reference>
<dbReference type="EMBL" id="QUSW01000001">
    <property type="protein sequence ID" value="RQP26520.1"/>
    <property type="molecule type" value="Genomic_DNA"/>
</dbReference>
<evidence type="ECO:0000313" key="3">
    <source>
        <dbReference type="EMBL" id="RQP26520.1"/>
    </source>
</evidence>
<reference evidence="3 4" key="2">
    <citation type="submission" date="2018-12" db="EMBL/GenBank/DDBJ databases">
        <title>Rhizobacter gummiphilus sp. nov., a rubber-degrading bacterium isolated from the soil of a botanical garden in Japan.</title>
        <authorList>
            <person name="Shunsuke S.S."/>
        </authorList>
    </citation>
    <scope>NUCLEOTIDE SEQUENCE [LARGE SCALE GENOMIC DNA]</scope>
    <source>
        <strain evidence="3 4">S-16</strain>
    </source>
</reference>
<feature type="coiled-coil region" evidence="1">
    <location>
        <begin position="125"/>
        <end position="213"/>
    </location>
</feature>
<proteinExistence type="predicted"/>
<dbReference type="RefSeq" id="WP_124539206.1">
    <property type="nucleotide sequence ID" value="NZ_QUSW01000001.1"/>
</dbReference>
<evidence type="ECO:0000256" key="1">
    <source>
        <dbReference type="SAM" id="Coils"/>
    </source>
</evidence>
<accession>A0A3N7HVW1</accession>
<sequence length="237" mass="25922">MTDTTDTDNRDRLGSQLWGALKNALTDEDPIAQARRAKLQGGKAPVAATGPAPEPSVQAPMSPMAVALLEQVLSKATAYTALTEKLAPLESIISDERMRYQAAYALIKGSRSVEQVVQSIDMQHMQALEAEVGRFAAQLREKERVEIGTRSSECQTLSANIDAATRQTARLREELDARIQQIEATVARDRERLAQVSQEIDARRQELTGVKQQFDAAAATVQDSLSRAKATVVRHLA</sequence>
<keyword evidence="1" id="KW-0175">Coiled coil</keyword>
<dbReference type="Proteomes" id="UP000267464">
    <property type="component" value="Unassembled WGS sequence"/>
</dbReference>
<gene>
    <name evidence="3" type="ORF">DZC73_05810</name>
</gene>
<feature type="region of interest" description="Disordered" evidence="2">
    <location>
        <begin position="36"/>
        <end position="58"/>
    </location>
</feature>
<keyword evidence="4" id="KW-1185">Reference proteome</keyword>
<dbReference type="OrthoDB" id="9891730at2"/>
<evidence type="ECO:0000313" key="4">
    <source>
        <dbReference type="Proteomes" id="UP000267464"/>
    </source>
</evidence>
<name>A0A3N7HVW1_9BURK</name>
<comment type="caution">
    <text evidence="3">The sequence shown here is derived from an EMBL/GenBank/DDBJ whole genome shotgun (WGS) entry which is preliminary data.</text>
</comment>
<dbReference type="AlphaFoldDB" id="A0A3N7HVW1"/>
<protein>
    <submittedName>
        <fullName evidence="3">Uncharacterized protein</fullName>
    </submittedName>
</protein>